<reference evidence="2" key="1">
    <citation type="submission" date="2021-06" db="EMBL/GenBank/DDBJ databases">
        <authorList>
            <person name="Kallberg Y."/>
            <person name="Tangrot J."/>
            <person name="Rosling A."/>
        </authorList>
    </citation>
    <scope>NUCLEOTIDE SEQUENCE</scope>
    <source>
        <strain evidence="2">UK204</strain>
    </source>
</reference>
<proteinExistence type="predicted"/>
<organism evidence="2 3">
    <name type="scientific">Funneliformis caledonium</name>
    <dbReference type="NCBI Taxonomy" id="1117310"/>
    <lineage>
        <taxon>Eukaryota</taxon>
        <taxon>Fungi</taxon>
        <taxon>Fungi incertae sedis</taxon>
        <taxon>Mucoromycota</taxon>
        <taxon>Glomeromycotina</taxon>
        <taxon>Glomeromycetes</taxon>
        <taxon>Glomerales</taxon>
        <taxon>Glomeraceae</taxon>
        <taxon>Funneliformis</taxon>
    </lineage>
</organism>
<gene>
    <name evidence="2" type="ORF">FCALED_LOCUS11860</name>
</gene>
<sequence>SIERDQNDIIIASFQGSNESFLGMTLLIAINRPLSGTTTPISQPLSNSLSYNSVSL</sequence>
<feature type="compositionally biased region" description="Low complexity" evidence="1">
    <location>
        <begin position="45"/>
        <end position="56"/>
    </location>
</feature>
<comment type="caution">
    <text evidence="2">The sequence shown here is derived from an EMBL/GenBank/DDBJ whole genome shotgun (WGS) entry which is preliminary data.</text>
</comment>
<dbReference type="EMBL" id="CAJVPQ010005303">
    <property type="protein sequence ID" value="CAG8667718.1"/>
    <property type="molecule type" value="Genomic_DNA"/>
</dbReference>
<protein>
    <submittedName>
        <fullName evidence="2">4742_t:CDS:1</fullName>
    </submittedName>
</protein>
<evidence type="ECO:0000256" key="1">
    <source>
        <dbReference type="SAM" id="MobiDB-lite"/>
    </source>
</evidence>
<dbReference type="Proteomes" id="UP000789570">
    <property type="component" value="Unassembled WGS sequence"/>
</dbReference>
<evidence type="ECO:0000313" key="3">
    <source>
        <dbReference type="Proteomes" id="UP000789570"/>
    </source>
</evidence>
<name>A0A9N9HBI4_9GLOM</name>
<keyword evidence="3" id="KW-1185">Reference proteome</keyword>
<accession>A0A9N9HBI4</accession>
<dbReference type="AlphaFoldDB" id="A0A9N9HBI4"/>
<feature type="region of interest" description="Disordered" evidence="1">
    <location>
        <begin position="37"/>
        <end position="56"/>
    </location>
</feature>
<feature type="non-terminal residue" evidence="2">
    <location>
        <position position="1"/>
    </location>
</feature>
<evidence type="ECO:0000313" key="2">
    <source>
        <dbReference type="EMBL" id="CAG8667718.1"/>
    </source>
</evidence>